<dbReference type="STRING" id="1202724.AM493_14015"/>
<feature type="chain" id="PRO_5005818473" description="SIMPL domain-containing protein" evidence="1">
    <location>
        <begin position="20"/>
        <end position="228"/>
    </location>
</feature>
<proteinExistence type="predicted"/>
<feature type="signal peptide" evidence="1">
    <location>
        <begin position="1"/>
        <end position="19"/>
    </location>
</feature>
<dbReference type="Proteomes" id="UP000037755">
    <property type="component" value="Unassembled WGS sequence"/>
</dbReference>
<organism evidence="2 3">
    <name type="scientific">Flavobacterium akiainvivens</name>
    <dbReference type="NCBI Taxonomy" id="1202724"/>
    <lineage>
        <taxon>Bacteria</taxon>
        <taxon>Pseudomonadati</taxon>
        <taxon>Bacteroidota</taxon>
        <taxon>Flavobacteriia</taxon>
        <taxon>Flavobacteriales</taxon>
        <taxon>Flavobacteriaceae</taxon>
        <taxon>Flavobacterium</taxon>
    </lineage>
</organism>
<dbReference type="PATRIC" id="fig|1202724.3.peg.2911"/>
<evidence type="ECO:0000313" key="3">
    <source>
        <dbReference type="Proteomes" id="UP000037755"/>
    </source>
</evidence>
<reference evidence="2 3" key="1">
    <citation type="submission" date="2015-08" db="EMBL/GenBank/DDBJ databases">
        <title>Whole genome sequence of Flavobacterium akiainvivens IK-1T, from decaying Wikstroemia oahuensis, an endemic Hawaiian shrub.</title>
        <authorList>
            <person name="Wan X."/>
            <person name="Hou S."/>
            <person name="Saito J."/>
            <person name="Donachie S."/>
        </authorList>
    </citation>
    <scope>NUCLEOTIDE SEQUENCE [LARGE SCALE GENOMIC DNA]</scope>
    <source>
        <strain evidence="2 3">IK-1</strain>
    </source>
</reference>
<name>A0A0M8MAH1_9FLAO</name>
<accession>A0A0M8MAH1</accession>
<evidence type="ECO:0000313" key="2">
    <source>
        <dbReference type="EMBL" id="KOS07023.1"/>
    </source>
</evidence>
<gene>
    <name evidence="2" type="ORF">AM493_14015</name>
</gene>
<dbReference type="EMBL" id="LIYD01000005">
    <property type="protein sequence ID" value="KOS07023.1"/>
    <property type="molecule type" value="Genomic_DNA"/>
</dbReference>
<sequence length="228" mass="25409">MKNLTFNLLLLLCGLCSFAQTGAIEVTVTDTVWMKPTSFEYLVEVTANEGWTIYPPLSADSVYNEEADAPQKQQHIKDLKAFLTKKKYTFKEPQNPMPGLGHLTPEGIVVTLTTTKDLKRLKADIKTLDYAQGHLGGAQFGDEALYDTALYTKLVNRARAKAQAIATASGLKPGKILEVKEVEQQKDIQDLNIYDVYFVFSKGRVFEDEKGNVHGELTRTITVKFAAE</sequence>
<dbReference type="AlphaFoldDB" id="A0A0M8MAH1"/>
<keyword evidence="1" id="KW-0732">Signal</keyword>
<evidence type="ECO:0008006" key="4">
    <source>
        <dbReference type="Google" id="ProtNLM"/>
    </source>
</evidence>
<protein>
    <recommendedName>
        <fullName evidence="4">SIMPL domain-containing protein</fullName>
    </recommendedName>
</protein>
<keyword evidence="3" id="KW-1185">Reference proteome</keyword>
<comment type="caution">
    <text evidence="2">The sequence shown here is derived from an EMBL/GenBank/DDBJ whole genome shotgun (WGS) entry which is preliminary data.</text>
</comment>
<dbReference type="RefSeq" id="WP_054408658.1">
    <property type="nucleotide sequence ID" value="NZ_FOYA01000009.1"/>
</dbReference>
<evidence type="ECO:0000256" key="1">
    <source>
        <dbReference type="SAM" id="SignalP"/>
    </source>
</evidence>